<dbReference type="Gene3D" id="3.40.630.30">
    <property type="match status" value="1"/>
</dbReference>
<dbReference type="PROSITE" id="PS51186">
    <property type="entry name" value="GNAT"/>
    <property type="match status" value="1"/>
</dbReference>
<protein>
    <submittedName>
        <fullName evidence="5">GNAT family N-acetyltransferase</fullName>
        <ecNumber evidence="5">2.3.-.-</ecNumber>
    </submittedName>
</protein>
<evidence type="ECO:0000259" key="4">
    <source>
        <dbReference type="PROSITE" id="PS51186"/>
    </source>
</evidence>
<organism evidence="5 6">
    <name type="scientific">Roseibium aestuarii</name>
    <dbReference type="NCBI Taxonomy" id="2600299"/>
    <lineage>
        <taxon>Bacteria</taxon>
        <taxon>Pseudomonadati</taxon>
        <taxon>Pseudomonadota</taxon>
        <taxon>Alphaproteobacteria</taxon>
        <taxon>Hyphomicrobiales</taxon>
        <taxon>Stappiaceae</taxon>
        <taxon>Roseibium</taxon>
    </lineage>
</organism>
<comment type="caution">
    <text evidence="5">The sequence shown here is derived from an EMBL/GenBank/DDBJ whole genome shotgun (WGS) entry which is preliminary data.</text>
</comment>
<gene>
    <name evidence="5" type="ORF">ACFSC7_08955</name>
</gene>
<comment type="similarity">
    <text evidence="3">Belongs to the acetyltransferase family. RimJ subfamily.</text>
</comment>
<dbReference type="EMBL" id="JBHUFA010000001">
    <property type="protein sequence ID" value="MFD1695643.1"/>
    <property type="molecule type" value="Genomic_DNA"/>
</dbReference>
<sequence>MSALPTLVTRRLVLRPLQPEDAVTIAALGGQDFAVARWLTGCSWPYQEGDAESFVAEALAADPLTHEAVFAITLGGVMIGCISIEAPGDLDDMPDCPTLGYWLGSVFHGFGYATEAARAVLDWGFVAHDCQAIGARVFEENVVSRKVLRKLGFRPWGMTTRFARPLDRKVNCVVMRLERSADASADRTVA</sequence>
<keyword evidence="2 5" id="KW-0012">Acyltransferase</keyword>
<accession>A0ABW4JWV2</accession>
<dbReference type="InterPro" id="IPR051531">
    <property type="entry name" value="N-acetyltransferase"/>
</dbReference>
<evidence type="ECO:0000313" key="5">
    <source>
        <dbReference type="EMBL" id="MFD1695643.1"/>
    </source>
</evidence>
<dbReference type="SUPFAM" id="SSF55729">
    <property type="entry name" value="Acyl-CoA N-acyltransferases (Nat)"/>
    <property type="match status" value="1"/>
</dbReference>
<dbReference type="RefSeq" id="WP_149890646.1">
    <property type="nucleotide sequence ID" value="NZ_JBHUFA010000001.1"/>
</dbReference>
<dbReference type="Proteomes" id="UP001597327">
    <property type="component" value="Unassembled WGS sequence"/>
</dbReference>
<reference evidence="6" key="1">
    <citation type="journal article" date="2019" name="Int. J. Syst. Evol. Microbiol.">
        <title>The Global Catalogue of Microorganisms (GCM) 10K type strain sequencing project: providing services to taxonomists for standard genome sequencing and annotation.</title>
        <authorList>
            <consortium name="The Broad Institute Genomics Platform"/>
            <consortium name="The Broad Institute Genome Sequencing Center for Infectious Disease"/>
            <person name="Wu L."/>
            <person name="Ma J."/>
        </authorList>
    </citation>
    <scope>NUCLEOTIDE SEQUENCE [LARGE SCALE GENOMIC DNA]</scope>
    <source>
        <strain evidence="6">JCM 3369</strain>
    </source>
</reference>
<name>A0ABW4JWV2_9HYPH</name>
<evidence type="ECO:0000256" key="2">
    <source>
        <dbReference type="ARBA" id="ARBA00023315"/>
    </source>
</evidence>
<evidence type="ECO:0000256" key="3">
    <source>
        <dbReference type="ARBA" id="ARBA00038502"/>
    </source>
</evidence>
<feature type="domain" description="N-acetyltransferase" evidence="4">
    <location>
        <begin position="12"/>
        <end position="180"/>
    </location>
</feature>
<evidence type="ECO:0000313" key="6">
    <source>
        <dbReference type="Proteomes" id="UP001597327"/>
    </source>
</evidence>
<dbReference type="InterPro" id="IPR016181">
    <property type="entry name" value="Acyl_CoA_acyltransferase"/>
</dbReference>
<dbReference type="Pfam" id="PF13302">
    <property type="entry name" value="Acetyltransf_3"/>
    <property type="match status" value="1"/>
</dbReference>
<evidence type="ECO:0000256" key="1">
    <source>
        <dbReference type="ARBA" id="ARBA00022679"/>
    </source>
</evidence>
<dbReference type="EC" id="2.3.-.-" evidence="5"/>
<proteinExistence type="inferred from homology"/>
<dbReference type="InterPro" id="IPR000182">
    <property type="entry name" value="GNAT_dom"/>
</dbReference>
<keyword evidence="6" id="KW-1185">Reference proteome</keyword>
<dbReference type="PANTHER" id="PTHR43792:SF8">
    <property type="entry name" value="[RIBOSOMAL PROTEIN US5]-ALANINE N-ACETYLTRANSFERASE"/>
    <property type="match status" value="1"/>
</dbReference>
<dbReference type="GO" id="GO:0016746">
    <property type="term" value="F:acyltransferase activity"/>
    <property type="evidence" value="ECO:0007669"/>
    <property type="project" value="UniProtKB-KW"/>
</dbReference>
<dbReference type="PANTHER" id="PTHR43792">
    <property type="entry name" value="GNAT FAMILY, PUTATIVE (AFU_ORTHOLOGUE AFUA_3G00765)-RELATED-RELATED"/>
    <property type="match status" value="1"/>
</dbReference>
<keyword evidence="1 5" id="KW-0808">Transferase</keyword>